<dbReference type="PANTHER" id="PTHR21324">
    <property type="entry name" value="FASTING-INDUCIBLE INTEGRAL MEMBRANE PROTEIN TM6P1-RELATED"/>
    <property type="match status" value="1"/>
</dbReference>
<evidence type="ECO:0000256" key="3">
    <source>
        <dbReference type="ARBA" id="ARBA00022692"/>
    </source>
</evidence>
<sequence>MFNNGRTNVHDETRPGRPSLITEDLKTKVNDRILQDRRTSLDELLKDFLGGTRFGSDEELKKTGNTWLNELAAEEYNTGILKLVNRYDKCLNVGGDYVEKYIAAVLLGHVEPDFPYISDAATHSPESCVFGQLMNGGTVLLVLVIYIRYRQIDEYYRNYTLSSSIVKHNKIAMWIGFVSCFGLSLVANFQETNVIIVHLTGAFLCFGLGTVYIWLQAICSYYLHPLANSIAMAHIRVALAMICTIFFILLSITGVISHLQFHGKDPRKWYPEDGGWEMHVVSTVSEWIVATSFCVYILSFVREFRTLSMEEPQIYLTVERTGIPNVNSETSPIIARSSAADESCGRGSLPEISVNEEDILLGSECESQTGVNRRDDVNRSTEQLSHSVVIIASTSTSPSTVRSDLHTASSPASQQSNELVPSKLLSLSLSLLVAAFFQAIRCLTEFIEDTFRTLHCELDME</sequence>
<feature type="transmembrane region" description="Helical" evidence="6">
    <location>
        <begin position="170"/>
        <end position="189"/>
    </location>
</feature>
<evidence type="ECO:0000256" key="5">
    <source>
        <dbReference type="ARBA" id="ARBA00023136"/>
    </source>
</evidence>
<dbReference type="InterPro" id="IPR036397">
    <property type="entry name" value="RNaseH_sf"/>
</dbReference>
<dbReference type="EMBL" id="JAJSOF020000009">
    <property type="protein sequence ID" value="KAJ4446887.1"/>
    <property type="molecule type" value="Genomic_DNA"/>
</dbReference>
<comment type="caution">
    <text evidence="8">The sequence shown here is derived from an EMBL/GenBank/DDBJ whole genome shotgun (WGS) entry which is preliminary data.</text>
</comment>
<dbReference type="InterPro" id="IPR050911">
    <property type="entry name" value="DRAM/TMEM150_Autophagy_Mod"/>
</dbReference>
<feature type="domain" description="CWH43-like N-terminal" evidence="7">
    <location>
        <begin position="101"/>
        <end position="306"/>
    </location>
</feature>
<organism evidence="8 9">
    <name type="scientific">Periplaneta americana</name>
    <name type="common">American cockroach</name>
    <name type="synonym">Blatta americana</name>
    <dbReference type="NCBI Taxonomy" id="6978"/>
    <lineage>
        <taxon>Eukaryota</taxon>
        <taxon>Metazoa</taxon>
        <taxon>Ecdysozoa</taxon>
        <taxon>Arthropoda</taxon>
        <taxon>Hexapoda</taxon>
        <taxon>Insecta</taxon>
        <taxon>Pterygota</taxon>
        <taxon>Neoptera</taxon>
        <taxon>Polyneoptera</taxon>
        <taxon>Dictyoptera</taxon>
        <taxon>Blattodea</taxon>
        <taxon>Blattoidea</taxon>
        <taxon>Blattidae</taxon>
        <taxon>Blattinae</taxon>
        <taxon>Periplaneta</taxon>
    </lineage>
</organism>
<evidence type="ECO:0000256" key="6">
    <source>
        <dbReference type="SAM" id="Phobius"/>
    </source>
</evidence>
<evidence type="ECO:0000256" key="2">
    <source>
        <dbReference type="ARBA" id="ARBA00006565"/>
    </source>
</evidence>
<feature type="transmembrane region" description="Helical" evidence="6">
    <location>
        <begin position="195"/>
        <end position="223"/>
    </location>
</feature>
<keyword evidence="5 6" id="KW-0472">Membrane</keyword>
<reference evidence="8 9" key="1">
    <citation type="journal article" date="2022" name="Allergy">
        <title>Genome assembly and annotation of Periplaneta americana reveal a comprehensive cockroach allergen profile.</title>
        <authorList>
            <person name="Wang L."/>
            <person name="Xiong Q."/>
            <person name="Saelim N."/>
            <person name="Wang L."/>
            <person name="Nong W."/>
            <person name="Wan A.T."/>
            <person name="Shi M."/>
            <person name="Liu X."/>
            <person name="Cao Q."/>
            <person name="Hui J.H.L."/>
            <person name="Sookrung N."/>
            <person name="Leung T.F."/>
            <person name="Tungtrongchitr A."/>
            <person name="Tsui S.K.W."/>
        </authorList>
    </citation>
    <scope>NUCLEOTIDE SEQUENCE [LARGE SCALE GENOMIC DNA]</scope>
    <source>
        <strain evidence="8">PWHHKU_190912</strain>
    </source>
</reference>
<evidence type="ECO:0000259" key="7">
    <source>
        <dbReference type="Pfam" id="PF10277"/>
    </source>
</evidence>
<feature type="transmembrane region" description="Helical" evidence="6">
    <location>
        <begin position="279"/>
        <end position="301"/>
    </location>
</feature>
<evidence type="ECO:0000256" key="4">
    <source>
        <dbReference type="ARBA" id="ARBA00022989"/>
    </source>
</evidence>
<dbReference type="Gene3D" id="3.30.420.10">
    <property type="entry name" value="Ribonuclease H-like superfamily/Ribonuclease H"/>
    <property type="match status" value="1"/>
</dbReference>
<name>A0ABQ8TLK1_PERAM</name>
<dbReference type="InterPro" id="IPR019402">
    <property type="entry name" value="CWH43_N"/>
</dbReference>
<dbReference type="Pfam" id="PF10277">
    <property type="entry name" value="Frag1"/>
    <property type="match status" value="1"/>
</dbReference>
<evidence type="ECO:0000313" key="8">
    <source>
        <dbReference type="EMBL" id="KAJ4446887.1"/>
    </source>
</evidence>
<evidence type="ECO:0000256" key="1">
    <source>
        <dbReference type="ARBA" id="ARBA00004127"/>
    </source>
</evidence>
<accession>A0ABQ8TLK1</accession>
<keyword evidence="3 6" id="KW-0812">Transmembrane</keyword>
<comment type="subcellular location">
    <subcellularLocation>
        <location evidence="1">Endomembrane system</location>
        <topology evidence="1">Multi-pass membrane protein</topology>
    </subcellularLocation>
</comment>
<comment type="similarity">
    <text evidence="2">Belongs to the DRAM/TMEM150 family.</text>
</comment>
<feature type="transmembrane region" description="Helical" evidence="6">
    <location>
        <begin position="129"/>
        <end position="149"/>
    </location>
</feature>
<feature type="transmembrane region" description="Helical" evidence="6">
    <location>
        <begin position="235"/>
        <end position="259"/>
    </location>
</feature>
<gene>
    <name evidence="8" type="ORF">ANN_13587</name>
</gene>
<evidence type="ECO:0000313" key="9">
    <source>
        <dbReference type="Proteomes" id="UP001148838"/>
    </source>
</evidence>
<proteinExistence type="inferred from homology"/>
<dbReference type="PANTHER" id="PTHR21324:SF2">
    <property type="entry name" value="EG:22E5.9 PROTEIN"/>
    <property type="match status" value="1"/>
</dbReference>
<keyword evidence="9" id="KW-1185">Reference proteome</keyword>
<dbReference type="Proteomes" id="UP001148838">
    <property type="component" value="Unassembled WGS sequence"/>
</dbReference>
<protein>
    <recommendedName>
        <fullName evidence="7">CWH43-like N-terminal domain-containing protein</fullName>
    </recommendedName>
</protein>
<keyword evidence="4 6" id="KW-1133">Transmembrane helix</keyword>